<evidence type="ECO:0000313" key="5">
    <source>
        <dbReference type="EMBL" id="GAA4840606.1"/>
    </source>
</evidence>
<feature type="domain" description="Glycosyltransferase 2-like" evidence="4">
    <location>
        <begin position="7"/>
        <end position="178"/>
    </location>
</feature>
<comment type="caution">
    <text evidence="5">The sequence shown here is derived from an EMBL/GenBank/DDBJ whole genome shotgun (WGS) entry which is preliminary data.</text>
</comment>
<dbReference type="Pfam" id="PF00535">
    <property type="entry name" value="Glycos_transf_2"/>
    <property type="match status" value="1"/>
</dbReference>
<evidence type="ECO:0000313" key="6">
    <source>
        <dbReference type="Proteomes" id="UP001500298"/>
    </source>
</evidence>
<dbReference type="SUPFAM" id="SSF53448">
    <property type="entry name" value="Nucleotide-diphospho-sugar transferases"/>
    <property type="match status" value="1"/>
</dbReference>
<evidence type="ECO:0000256" key="1">
    <source>
        <dbReference type="ARBA" id="ARBA00006739"/>
    </source>
</evidence>
<sequence length="296" mass="34010">MSYPLVSIVTVNYKQVQETVKMLESIPKTKYPNLEVIVVDNEETQDNSSVYQEAYPGVIVLRSEQNLGFAGGNNLGSRHAKGDYLYYLNNDTILTEKTIQPLIEAFAEDPQLGAASPKIRYFYTPEKIQYAGFSSIHPITGRNMAIGKNQFNTSEYDETRETYSVHGAAMMISRAVIEKVGLMSEDFFLYYEELDWSAQIQKAGYKIKYVGEAFVFHKESVATGKMSPLKTYYHTRNRILFMKRNFSKQEYRLFKGYFFSVVLPKEMIKYLFMVRMTNLKALLDGTFDAVKSPTIK</sequence>
<reference evidence="6" key="1">
    <citation type="journal article" date="2019" name="Int. J. Syst. Evol. Microbiol.">
        <title>The Global Catalogue of Microorganisms (GCM) 10K type strain sequencing project: providing services to taxonomists for standard genome sequencing and annotation.</title>
        <authorList>
            <consortium name="The Broad Institute Genomics Platform"/>
            <consortium name="The Broad Institute Genome Sequencing Center for Infectious Disease"/>
            <person name="Wu L."/>
            <person name="Ma J."/>
        </authorList>
    </citation>
    <scope>NUCLEOTIDE SEQUENCE [LARGE SCALE GENOMIC DNA]</scope>
    <source>
        <strain evidence="6">JCM 18326</strain>
    </source>
</reference>
<evidence type="ECO:0000256" key="3">
    <source>
        <dbReference type="ARBA" id="ARBA00022679"/>
    </source>
</evidence>
<comment type="similarity">
    <text evidence="1">Belongs to the glycosyltransferase 2 family.</text>
</comment>
<evidence type="ECO:0000259" key="4">
    <source>
        <dbReference type="Pfam" id="PF00535"/>
    </source>
</evidence>
<keyword evidence="6" id="KW-1185">Reference proteome</keyword>
<dbReference type="InterPro" id="IPR029044">
    <property type="entry name" value="Nucleotide-diphossugar_trans"/>
</dbReference>
<dbReference type="Proteomes" id="UP001500298">
    <property type="component" value="Unassembled WGS sequence"/>
</dbReference>
<name>A0ABP9DH30_9BACT</name>
<accession>A0ABP9DH30</accession>
<evidence type="ECO:0000256" key="2">
    <source>
        <dbReference type="ARBA" id="ARBA00022676"/>
    </source>
</evidence>
<organism evidence="5 6">
    <name type="scientific">Algivirga pacifica</name>
    <dbReference type="NCBI Taxonomy" id="1162670"/>
    <lineage>
        <taxon>Bacteria</taxon>
        <taxon>Pseudomonadati</taxon>
        <taxon>Bacteroidota</taxon>
        <taxon>Cytophagia</taxon>
        <taxon>Cytophagales</taxon>
        <taxon>Flammeovirgaceae</taxon>
        <taxon>Algivirga</taxon>
    </lineage>
</organism>
<gene>
    <name evidence="5" type="ORF">GCM10023331_27030</name>
</gene>
<dbReference type="PANTHER" id="PTHR43179">
    <property type="entry name" value="RHAMNOSYLTRANSFERASE WBBL"/>
    <property type="match status" value="1"/>
</dbReference>
<dbReference type="EMBL" id="BAABJX010000042">
    <property type="protein sequence ID" value="GAA4840606.1"/>
    <property type="molecule type" value="Genomic_DNA"/>
</dbReference>
<keyword evidence="3" id="KW-0808">Transferase</keyword>
<protein>
    <submittedName>
        <fullName evidence="5">Glycosyltransferase family 2 protein</fullName>
    </submittedName>
</protein>
<dbReference type="PANTHER" id="PTHR43179:SF12">
    <property type="entry name" value="GALACTOFURANOSYLTRANSFERASE GLFT2"/>
    <property type="match status" value="1"/>
</dbReference>
<dbReference type="Gene3D" id="3.90.550.10">
    <property type="entry name" value="Spore Coat Polysaccharide Biosynthesis Protein SpsA, Chain A"/>
    <property type="match status" value="1"/>
</dbReference>
<dbReference type="CDD" id="cd04186">
    <property type="entry name" value="GT_2_like_c"/>
    <property type="match status" value="1"/>
</dbReference>
<dbReference type="RefSeq" id="WP_345372653.1">
    <property type="nucleotide sequence ID" value="NZ_BAABJX010000042.1"/>
</dbReference>
<proteinExistence type="inferred from homology"/>
<keyword evidence="2" id="KW-0328">Glycosyltransferase</keyword>
<dbReference type="InterPro" id="IPR001173">
    <property type="entry name" value="Glyco_trans_2-like"/>
</dbReference>